<feature type="compositionally biased region" description="Polar residues" evidence="1">
    <location>
        <begin position="308"/>
        <end position="318"/>
    </location>
</feature>
<protein>
    <submittedName>
        <fullName evidence="3">Pecanex-like protein</fullName>
    </submittedName>
</protein>
<proteinExistence type="predicted"/>
<dbReference type="WBParaSite" id="ALUE_0000882401-mRNA-1">
    <property type="protein sequence ID" value="ALUE_0000882401-mRNA-1"/>
    <property type="gene ID" value="ALUE_0000882401"/>
</dbReference>
<feature type="region of interest" description="Disordered" evidence="1">
    <location>
        <begin position="292"/>
        <end position="318"/>
    </location>
</feature>
<evidence type="ECO:0000313" key="2">
    <source>
        <dbReference type="Proteomes" id="UP000036681"/>
    </source>
</evidence>
<feature type="compositionally biased region" description="Polar residues" evidence="1">
    <location>
        <begin position="165"/>
        <end position="176"/>
    </location>
</feature>
<dbReference type="AlphaFoldDB" id="A0A0M3HYZ4"/>
<organism evidence="2 3">
    <name type="scientific">Ascaris lumbricoides</name>
    <name type="common">Giant roundworm</name>
    <dbReference type="NCBI Taxonomy" id="6252"/>
    <lineage>
        <taxon>Eukaryota</taxon>
        <taxon>Metazoa</taxon>
        <taxon>Ecdysozoa</taxon>
        <taxon>Nematoda</taxon>
        <taxon>Chromadorea</taxon>
        <taxon>Rhabditida</taxon>
        <taxon>Spirurina</taxon>
        <taxon>Ascaridomorpha</taxon>
        <taxon>Ascaridoidea</taxon>
        <taxon>Ascarididae</taxon>
        <taxon>Ascaris</taxon>
    </lineage>
</organism>
<accession>A0A0M3HYZ4</accession>
<evidence type="ECO:0000313" key="3">
    <source>
        <dbReference type="WBParaSite" id="ALUE_0000882401-mRNA-1"/>
    </source>
</evidence>
<dbReference type="Proteomes" id="UP000036681">
    <property type="component" value="Unplaced"/>
</dbReference>
<reference evidence="3" key="1">
    <citation type="submission" date="2016-03" db="UniProtKB">
        <authorList>
            <consortium name="WormBaseParasite"/>
        </authorList>
    </citation>
    <scope>IDENTIFICATION</scope>
</reference>
<feature type="region of interest" description="Disordered" evidence="1">
    <location>
        <begin position="153"/>
        <end position="176"/>
    </location>
</feature>
<keyword evidence="2" id="KW-1185">Reference proteome</keyword>
<name>A0A0M3HYZ4_ASCLU</name>
<evidence type="ECO:0000256" key="1">
    <source>
        <dbReference type="SAM" id="MobiDB-lite"/>
    </source>
</evidence>
<sequence length="629" mass="69905">MNADDRNISLTCGFEMLFRNRDIVLIFSLPFATLRARTSGVLLVAGVGSYIVYRMFVRLLGRNFIWTLVDQTRVDTLNRSDIRLLHPASIAHDSDMDIYSTVLADDERSDSCSELSTRTRNTFLSPEFSPTRRRYLASLPVRGRALPIVSTPIEQENRQKPLGSESDSIGSSRQACSRLSTTRSFENYITAFMNTYRHMNMERQPGGYYRIHSRRLSARSESETSYGLSRISFTPSERSASLRLLWDDPQWDSELDLMPQDVIHRGQNISPSNISEMSEFLAAKNVFGDTASSRIDEEDDSVERIDSESAQGDTTSESMMQARELIERSCMTDSQHLYQIVAECITNSDAVSVCSGRSTQSFLALRQRAAAGGTSAGLLELARPSLDHGKHLGALVNSMTDSAISKDTATSSNARNMNRSAERQVLESSKFCDRRCPSVLEQVVMLSTGSALFDSAIGTDFVSSEDESGVPLPSNIRFNIVSPAANNNPSIVRRTGLKLINEDQQSVSISERSLEWFEDEFCFAAESSSAGCGNNQHSLIADLNTSQVEHSQVDDFSRAIAQASTSLVANYRLLPLDAEVDSEHSSKRSLPTRGMRLHGTRDLMVWAREQFTTDSPQMKVTSGVVYFCV</sequence>